<accession>A0ACB9DV81</accession>
<reference evidence="1 2" key="2">
    <citation type="journal article" date="2022" name="Mol. Ecol. Resour.">
        <title>The genomes of chicory, endive, great burdock and yacon provide insights into Asteraceae paleo-polyploidization history and plant inulin production.</title>
        <authorList>
            <person name="Fan W."/>
            <person name="Wang S."/>
            <person name="Wang H."/>
            <person name="Wang A."/>
            <person name="Jiang F."/>
            <person name="Liu H."/>
            <person name="Zhao H."/>
            <person name="Xu D."/>
            <person name="Zhang Y."/>
        </authorList>
    </citation>
    <scope>NUCLEOTIDE SEQUENCE [LARGE SCALE GENOMIC DNA]</scope>
    <source>
        <strain evidence="2">cv. Punajuju</strain>
        <tissue evidence="1">Leaves</tissue>
    </source>
</reference>
<proteinExistence type="predicted"/>
<sequence>MILTLIHYMLACSSVESSRLYFIRSTSFLRLRHYRETQTLLTHWRDIPVHSLLLHRHRLLPLNRPEDVWLRMSTLYLDVMSYVVGLRTSILFLDVFCYSARPMLYSQLSQIPINTRLHLLRRQCLIAFIHQPRVSVFLVSEHDKLLTPIASSGIHTAYTYSDLFNIEGLGVFNFGIRLLMCGSYREALKREQELGEAKRQKK</sequence>
<protein>
    <submittedName>
        <fullName evidence="1">Uncharacterized protein</fullName>
    </submittedName>
</protein>
<keyword evidence="2" id="KW-1185">Reference proteome</keyword>
<evidence type="ECO:0000313" key="2">
    <source>
        <dbReference type="Proteomes" id="UP001055811"/>
    </source>
</evidence>
<gene>
    <name evidence="1" type="ORF">L2E82_21000</name>
</gene>
<reference evidence="2" key="1">
    <citation type="journal article" date="2022" name="Mol. Ecol. Resour.">
        <title>The genomes of chicory, endive, great burdock and yacon provide insights into Asteraceae palaeo-polyploidization history and plant inulin production.</title>
        <authorList>
            <person name="Fan W."/>
            <person name="Wang S."/>
            <person name="Wang H."/>
            <person name="Wang A."/>
            <person name="Jiang F."/>
            <person name="Liu H."/>
            <person name="Zhao H."/>
            <person name="Xu D."/>
            <person name="Zhang Y."/>
        </authorList>
    </citation>
    <scope>NUCLEOTIDE SEQUENCE [LARGE SCALE GENOMIC DNA]</scope>
    <source>
        <strain evidence="2">cv. Punajuju</strain>
    </source>
</reference>
<name>A0ACB9DV81_CICIN</name>
<evidence type="ECO:0000313" key="1">
    <source>
        <dbReference type="EMBL" id="KAI3750366.1"/>
    </source>
</evidence>
<organism evidence="1 2">
    <name type="scientific">Cichorium intybus</name>
    <name type="common">Chicory</name>
    <dbReference type="NCBI Taxonomy" id="13427"/>
    <lineage>
        <taxon>Eukaryota</taxon>
        <taxon>Viridiplantae</taxon>
        <taxon>Streptophyta</taxon>
        <taxon>Embryophyta</taxon>
        <taxon>Tracheophyta</taxon>
        <taxon>Spermatophyta</taxon>
        <taxon>Magnoliopsida</taxon>
        <taxon>eudicotyledons</taxon>
        <taxon>Gunneridae</taxon>
        <taxon>Pentapetalae</taxon>
        <taxon>asterids</taxon>
        <taxon>campanulids</taxon>
        <taxon>Asterales</taxon>
        <taxon>Asteraceae</taxon>
        <taxon>Cichorioideae</taxon>
        <taxon>Cichorieae</taxon>
        <taxon>Cichoriinae</taxon>
        <taxon>Cichorium</taxon>
    </lineage>
</organism>
<dbReference type="EMBL" id="CM042012">
    <property type="protein sequence ID" value="KAI3750366.1"/>
    <property type="molecule type" value="Genomic_DNA"/>
</dbReference>
<dbReference type="Proteomes" id="UP001055811">
    <property type="component" value="Linkage Group LG04"/>
</dbReference>
<comment type="caution">
    <text evidence="1">The sequence shown here is derived from an EMBL/GenBank/DDBJ whole genome shotgun (WGS) entry which is preliminary data.</text>
</comment>